<dbReference type="GO" id="GO:0006935">
    <property type="term" value="P:chemotaxis"/>
    <property type="evidence" value="ECO:0007669"/>
    <property type="project" value="InterPro"/>
</dbReference>
<dbReference type="Proteomes" id="UP000885748">
    <property type="component" value="Unassembled WGS sequence"/>
</dbReference>
<evidence type="ECO:0000256" key="3">
    <source>
        <dbReference type="ARBA" id="ARBA00022989"/>
    </source>
</evidence>
<keyword evidence="3 8" id="KW-1133">Transmembrane helix</keyword>
<feature type="domain" description="Methyl-accepting transducer" evidence="9">
    <location>
        <begin position="234"/>
        <end position="470"/>
    </location>
</feature>
<evidence type="ECO:0000259" key="9">
    <source>
        <dbReference type="PROSITE" id="PS50111"/>
    </source>
</evidence>
<organism evidence="10">
    <name type="scientific">Marinobacter antarcticus</name>
    <dbReference type="NCBI Taxonomy" id="564117"/>
    <lineage>
        <taxon>Bacteria</taxon>
        <taxon>Pseudomonadati</taxon>
        <taxon>Pseudomonadota</taxon>
        <taxon>Gammaproteobacteria</taxon>
        <taxon>Pseudomonadales</taxon>
        <taxon>Marinobacteraceae</taxon>
        <taxon>Marinobacter</taxon>
    </lineage>
</organism>
<dbReference type="PANTHER" id="PTHR32089:SF119">
    <property type="entry name" value="METHYL-ACCEPTING CHEMOTAXIS PROTEIN CTPL"/>
    <property type="match status" value="1"/>
</dbReference>
<evidence type="ECO:0000256" key="7">
    <source>
        <dbReference type="PROSITE-ProRule" id="PRU00284"/>
    </source>
</evidence>
<dbReference type="InterPro" id="IPR004090">
    <property type="entry name" value="Chemotax_Me-accpt_rcpt"/>
</dbReference>
<evidence type="ECO:0000256" key="1">
    <source>
        <dbReference type="ARBA" id="ARBA00004141"/>
    </source>
</evidence>
<proteinExistence type="inferred from homology"/>
<feature type="transmembrane region" description="Helical" evidence="8">
    <location>
        <begin position="156"/>
        <end position="180"/>
    </location>
</feature>
<dbReference type="GO" id="GO:0004888">
    <property type="term" value="F:transmembrane signaling receptor activity"/>
    <property type="evidence" value="ECO:0007669"/>
    <property type="project" value="InterPro"/>
</dbReference>
<dbReference type="AlphaFoldDB" id="A0A831VU95"/>
<dbReference type="Gene3D" id="1.10.287.950">
    <property type="entry name" value="Methyl-accepting chemotaxis protein"/>
    <property type="match status" value="1"/>
</dbReference>
<feature type="transmembrane region" description="Helical" evidence="8">
    <location>
        <begin position="21"/>
        <end position="39"/>
    </location>
</feature>
<dbReference type="RefSeq" id="WP_304098999.1">
    <property type="nucleotide sequence ID" value="NZ_DRGY01000032.1"/>
</dbReference>
<accession>A0A831VU95</accession>
<dbReference type="GO" id="GO:0016020">
    <property type="term" value="C:membrane"/>
    <property type="evidence" value="ECO:0007669"/>
    <property type="project" value="UniProtKB-SubCell"/>
</dbReference>
<protein>
    <submittedName>
        <fullName evidence="10">Methyl-accepting chemotaxis protein</fullName>
    </submittedName>
</protein>
<evidence type="ECO:0000256" key="8">
    <source>
        <dbReference type="SAM" id="Phobius"/>
    </source>
</evidence>
<keyword evidence="2 8" id="KW-0812">Transmembrane</keyword>
<evidence type="ECO:0000256" key="2">
    <source>
        <dbReference type="ARBA" id="ARBA00022692"/>
    </source>
</evidence>
<dbReference type="PANTHER" id="PTHR32089">
    <property type="entry name" value="METHYL-ACCEPTING CHEMOTAXIS PROTEIN MCPB"/>
    <property type="match status" value="1"/>
</dbReference>
<feature type="transmembrane region" description="Helical" evidence="8">
    <location>
        <begin position="70"/>
        <end position="88"/>
    </location>
</feature>
<comment type="subcellular location">
    <subcellularLocation>
        <location evidence="1">Membrane</location>
        <topology evidence="1">Multi-pass membrane protein</topology>
    </subcellularLocation>
</comment>
<dbReference type="SUPFAM" id="SSF58104">
    <property type="entry name" value="Methyl-accepting chemotaxis protein (MCP) signaling domain"/>
    <property type="match status" value="1"/>
</dbReference>
<sequence length="506" mass="53954">MSSINNIQGLRQQELLRVDRTIFWLLLAHVPIVGLLVPWNYGTYSFAMVASLVIGGLVVVGYSLLRGTRACGVLFCLCLMLFSATMIQAQLGRIEMHFHIFAALALTIAYRDWLPVFAAAALIAVHHVVLTALQLSNVTIGDMPIIVFNYGGSWSITGLHAAFVVFEASVVSFFAVRMAAEQARSWKMIALVNAFDDEQDLRGRLDNPTHDLAASAFNTMMARFAELIVSVRALSGQLHNSVSALTAAGASTGRIMDAQQVQTDQAAAATNQMTATIQDVAQNAQSAAEAATRSASASTEGARHIKSAIVMTEATNTALIDASRMVTELVDKVQSIGTFITSINDISDQTNLLALNAAIEAARAGEHGRGFAVVADEVRNLSRRTQDFTTEIRATMDGLANVSEATLAAIEMGQTRSRETLGAMSQTGTAIADIEAAIAEVNGMNLQIASATEQQAVASGQINGSVQQVAEQSQSVLREAAKSQAMVADVERMIAEVDALIADYKA</sequence>
<evidence type="ECO:0000256" key="5">
    <source>
        <dbReference type="ARBA" id="ARBA00023224"/>
    </source>
</evidence>
<dbReference type="SMART" id="SM00283">
    <property type="entry name" value="MA"/>
    <property type="match status" value="1"/>
</dbReference>
<name>A0A831VU95_9GAMM</name>
<dbReference type="PROSITE" id="PS50111">
    <property type="entry name" value="CHEMOTAXIS_TRANSDUC_2"/>
    <property type="match status" value="1"/>
</dbReference>
<keyword evidence="5 7" id="KW-0807">Transducer</keyword>
<dbReference type="PRINTS" id="PR00260">
    <property type="entry name" value="CHEMTRNSDUCR"/>
</dbReference>
<gene>
    <name evidence="10" type="ORF">ENI00_03740</name>
</gene>
<dbReference type="EMBL" id="DRGY01000032">
    <property type="protein sequence ID" value="HEA51433.1"/>
    <property type="molecule type" value="Genomic_DNA"/>
</dbReference>
<evidence type="ECO:0000256" key="6">
    <source>
        <dbReference type="ARBA" id="ARBA00029447"/>
    </source>
</evidence>
<reference evidence="10" key="1">
    <citation type="journal article" date="2020" name="mSystems">
        <title>Genome- and Community-Level Interaction Insights into Carbon Utilization and Element Cycling Functions of Hydrothermarchaeota in Hydrothermal Sediment.</title>
        <authorList>
            <person name="Zhou Z."/>
            <person name="Liu Y."/>
            <person name="Xu W."/>
            <person name="Pan J."/>
            <person name="Luo Z.H."/>
            <person name="Li M."/>
        </authorList>
    </citation>
    <scope>NUCLEOTIDE SEQUENCE [LARGE SCALE GENOMIC DNA]</scope>
    <source>
        <strain evidence="10">HyVt-357</strain>
    </source>
</reference>
<dbReference type="GO" id="GO:0007165">
    <property type="term" value="P:signal transduction"/>
    <property type="evidence" value="ECO:0007669"/>
    <property type="project" value="UniProtKB-KW"/>
</dbReference>
<dbReference type="InterPro" id="IPR004089">
    <property type="entry name" value="MCPsignal_dom"/>
</dbReference>
<evidence type="ECO:0000313" key="10">
    <source>
        <dbReference type="EMBL" id="HEA51433.1"/>
    </source>
</evidence>
<comment type="caution">
    <text evidence="10">The sequence shown here is derived from an EMBL/GenBank/DDBJ whole genome shotgun (WGS) entry which is preliminary data.</text>
</comment>
<dbReference type="CDD" id="cd11386">
    <property type="entry name" value="MCP_signal"/>
    <property type="match status" value="1"/>
</dbReference>
<feature type="transmembrane region" description="Helical" evidence="8">
    <location>
        <begin position="45"/>
        <end position="65"/>
    </location>
</feature>
<keyword evidence="4 8" id="KW-0472">Membrane</keyword>
<evidence type="ECO:0000256" key="4">
    <source>
        <dbReference type="ARBA" id="ARBA00023136"/>
    </source>
</evidence>
<dbReference type="Pfam" id="PF00015">
    <property type="entry name" value="MCPsignal"/>
    <property type="match status" value="1"/>
</dbReference>
<comment type="similarity">
    <text evidence="6">Belongs to the methyl-accepting chemotaxis (MCP) protein family.</text>
</comment>
<feature type="transmembrane region" description="Helical" evidence="8">
    <location>
        <begin position="117"/>
        <end position="136"/>
    </location>
</feature>